<evidence type="ECO:0000313" key="8">
    <source>
        <dbReference type="Proteomes" id="UP000292082"/>
    </source>
</evidence>
<dbReference type="AlphaFoldDB" id="A0A4Q9PXA4"/>
<dbReference type="Proteomes" id="UP000292082">
    <property type="component" value="Unassembled WGS sequence"/>
</dbReference>
<comment type="similarity">
    <text evidence="2 6">Belongs to the fungal hydrophobin family.</text>
</comment>
<comment type="subcellular location">
    <subcellularLocation>
        <location evidence="1 6">Secreted</location>
        <location evidence="1 6">Cell wall</location>
    </subcellularLocation>
</comment>
<protein>
    <recommendedName>
        <fullName evidence="6">Hydrophobin</fullName>
    </recommendedName>
</protein>
<keyword evidence="8" id="KW-1185">Reference proteome</keyword>
<keyword evidence="4 6" id="KW-0964">Secreted</keyword>
<dbReference type="CDD" id="cd23507">
    <property type="entry name" value="hydrophobin_I"/>
    <property type="match status" value="1"/>
</dbReference>
<organism evidence="7 8">
    <name type="scientific">Dichomitus squalens</name>
    <dbReference type="NCBI Taxonomy" id="114155"/>
    <lineage>
        <taxon>Eukaryota</taxon>
        <taxon>Fungi</taxon>
        <taxon>Dikarya</taxon>
        <taxon>Basidiomycota</taxon>
        <taxon>Agaricomycotina</taxon>
        <taxon>Agaricomycetes</taxon>
        <taxon>Polyporales</taxon>
        <taxon>Polyporaceae</taxon>
        <taxon>Dichomitus</taxon>
    </lineage>
</organism>
<evidence type="ECO:0000256" key="3">
    <source>
        <dbReference type="ARBA" id="ARBA00022512"/>
    </source>
</evidence>
<evidence type="ECO:0000256" key="6">
    <source>
        <dbReference type="RuleBase" id="RU365009"/>
    </source>
</evidence>
<reference evidence="7 8" key="1">
    <citation type="submission" date="2019-01" db="EMBL/GenBank/DDBJ databases">
        <title>Draft genome sequences of three monokaryotic isolates of the white-rot basidiomycete fungus Dichomitus squalens.</title>
        <authorList>
            <consortium name="DOE Joint Genome Institute"/>
            <person name="Lopez S.C."/>
            <person name="Andreopoulos B."/>
            <person name="Pangilinan J."/>
            <person name="Lipzen A."/>
            <person name="Riley R."/>
            <person name="Ahrendt S."/>
            <person name="Ng V."/>
            <person name="Barry K."/>
            <person name="Daum C."/>
            <person name="Grigoriev I.V."/>
            <person name="Hilden K.S."/>
            <person name="Makela M.R."/>
            <person name="de Vries R.P."/>
        </authorList>
    </citation>
    <scope>NUCLEOTIDE SEQUENCE [LARGE SCALE GENOMIC DNA]</scope>
    <source>
        <strain evidence="7 8">CBS 464.89</strain>
    </source>
</reference>
<dbReference type="SMART" id="SM00075">
    <property type="entry name" value="HYDRO"/>
    <property type="match status" value="1"/>
</dbReference>
<gene>
    <name evidence="7" type="ORF">BD310DRAFT_905986</name>
</gene>
<evidence type="ECO:0000256" key="1">
    <source>
        <dbReference type="ARBA" id="ARBA00004191"/>
    </source>
</evidence>
<evidence type="ECO:0000313" key="7">
    <source>
        <dbReference type="EMBL" id="TBU59271.1"/>
    </source>
</evidence>
<evidence type="ECO:0000256" key="4">
    <source>
        <dbReference type="ARBA" id="ARBA00022525"/>
    </source>
</evidence>
<dbReference type="InterPro" id="IPR001338">
    <property type="entry name" value="Class_I_Hydrophobin"/>
</dbReference>
<dbReference type="GO" id="GO:0005199">
    <property type="term" value="F:structural constituent of cell wall"/>
    <property type="evidence" value="ECO:0007669"/>
    <property type="project" value="InterPro"/>
</dbReference>
<dbReference type="EMBL" id="ML145115">
    <property type="protein sequence ID" value="TBU59271.1"/>
    <property type="molecule type" value="Genomic_DNA"/>
</dbReference>
<dbReference type="Pfam" id="PF01185">
    <property type="entry name" value="Hydrophobin"/>
    <property type="match status" value="1"/>
</dbReference>
<dbReference type="STRING" id="114155.A0A4Q9PXA4"/>
<keyword evidence="3 6" id="KW-0134">Cell wall</keyword>
<accession>A0A4Q9PXA4</accession>
<name>A0A4Q9PXA4_9APHY</name>
<feature type="chain" id="PRO_5021037561" description="Hydrophobin" evidence="6">
    <location>
        <begin position="20"/>
        <end position="111"/>
    </location>
</feature>
<sequence length="111" mass="10865">MFARAFAYAALALPLLAVATPVMVRNDASSCSTGSIQCCSSVQSSDSASSNIILGLLGIVLGDITGLIGLGCSPITVVGVGSGNACSANAVCCTNNNVGGLISIGCLPIEL</sequence>
<proteinExistence type="inferred from homology"/>
<evidence type="ECO:0000256" key="5">
    <source>
        <dbReference type="ARBA" id="ARBA00023157"/>
    </source>
</evidence>
<feature type="signal peptide" evidence="6">
    <location>
        <begin position="1"/>
        <end position="19"/>
    </location>
</feature>
<dbReference type="GO" id="GO:0009277">
    <property type="term" value="C:fungal-type cell wall"/>
    <property type="evidence" value="ECO:0007669"/>
    <property type="project" value="InterPro"/>
</dbReference>
<keyword evidence="6" id="KW-0732">Signal</keyword>
<keyword evidence="5 6" id="KW-1015">Disulfide bond</keyword>
<evidence type="ECO:0000256" key="2">
    <source>
        <dbReference type="ARBA" id="ARBA00010446"/>
    </source>
</evidence>